<dbReference type="OrthoDB" id="5236983at2759"/>
<dbReference type="Pfam" id="PF10263">
    <property type="entry name" value="SprT-like"/>
    <property type="match status" value="1"/>
</dbReference>
<evidence type="ECO:0000256" key="2">
    <source>
        <dbReference type="ARBA" id="ARBA00023242"/>
    </source>
</evidence>
<evidence type="ECO:0000313" key="5">
    <source>
        <dbReference type="Proteomes" id="UP000605970"/>
    </source>
</evidence>
<evidence type="ECO:0000313" key="4">
    <source>
        <dbReference type="EMBL" id="KAF7623548.1"/>
    </source>
</evidence>
<dbReference type="SMART" id="SM00731">
    <property type="entry name" value="SprT"/>
    <property type="match status" value="1"/>
</dbReference>
<keyword evidence="5" id="KW-1185">Reference proteome</keyword>
<dbReference type="GO" id="GO:0005634">
    <property type="term" value="C:nucleus"/>
    <property type="evidence" value="ECO:0007669"/>
    <property type="project" value="UniProtKB-SubCell"/>
</dbReference>
<sequence length="309" mass="35762">MSSSSIINLVDDSLELSDPHPDIHQLYVLFDHQFFWGKLNERACTVTWSKRMTTCAGVCQFYRKTGLCCVRLSEPLLKLRRRRDLVETLLHEMIHAYLFVTGGAMFMDRDGHGPEFQSHMNRINSLAGTSITIFHSFHAENYYKIVTHYKQHWWRCSGPCAERPPYYGWVKRAMNRKPGPYDYWWNKHKAECGGEYVKVKEPENGIEKSKENISENKRKIKENKNVKNQPKIDNIFSVEDSKASSTDLSLLPSTSSNNINYLFNDENKDDICIVGEVIKRPKITNSKSIKENINKKNIFPGKGYILGSN</sequence>
<evidence type="ECO:0000259" key="3">
    <source>
        <dbReference type="SMART" id="SM00731"/>
    </source>
</evidence>
<proteinExistence type="predicted"/>
<name>A0A8S9ZCR0_9BILA</name>
<feature type="domain" description="SprT-like" evidence="3">
    <location>
        <begin position="21"/>
        <end position="199"/>
    </location>
</feature>
<comment type="caution">
    <text evidence="4">The sequence shown here is derived from an EMBL/GenBank/DDBJ whole genome shotgun (WGS) entry which is preliminary data.</text>
</comment>
<keyword evidence="2" id="KW-0539">Nucleus</keyword>
<dbReference type="EMBL" id="JABEBT010000230">
    <property type="protein sequence ID" value="KAF7623548.1"/>
    <property type="molecule type" value="Genomic_DNA"/>
</dbReference>
<gene>
    <name evidence="4" type="ORF">Mgra_00010157</name>
</gene>
<organism evidence="4 5">
    <name type="scientific">Meloidogyne graminicola</name>
    <dbReference type="NCBI Taxonomy" id="189291"/>
    <lineage>
        <taxon>Eukaryota</taxon>
        <taxon>Metazoa</taxon>
        <taxon>Ecdysozoa</taxon>
        <taxon>Nematoda</taxon>
        <taxon>Chromadorea</taxon>
        <taxon>Rhabditida</taxon>
        <taxon>Tylenchina</taxon>
        <taxon>Tylenchomorpha</taxon>
        <taxon>Tylenchoidea</taxon>
        <taxon>Meloidogynidae</taxon>
        <taxon>Meloidogyninae</taxon>
        <taxon>Meloidogyne</taxon>
    </lineage>
</organism>
<protein>
    <submittedName>
        <fullName evidence="4">SprT-like domain-containing protein</fullName>
    </submittedName>
</protein>
<accession>A0A8S9ZCR0</accession>
<dbReference type="InterPro" id="IPR055220">
    <property type="entry name" value="SPRTN_ZBD"/>
</dbReference>
<dbReference type="Proteomes" id="UP000605970">
    <property type="component" value="Unassembled WGS sequence"/>
</dbReference>
<dbReference type="InterPro" id="IPR006640">
    <property type="entry name" value="SprT-like_domain"/>
</dbReference>
<dbReference type="GO" id="GO:0003697">
    <property type="term" value="F:single-stranded DNA binding"/>
    <property type="evidence" value="ECO:0007669"/>
    <property type="project" value="InterPro"/>
</dbReference>
<dbReference type="Pfam" id="PF22934">
    <property type="entry name" value="SPRTN_ZBD"/>
    <property type="match status" value="1"/>
</dbReference>
<dbReference type="InterPro" id="IPR044245">
    <property type="entry name" value="Spartan"/>
</dbReference>
<dbReference type="GO" id="GO:0006974">
    <property type="term" value="P:DNA damage response"/>
    <property type="evidence" value="ECO:0007669"/>
    <property type="project" value="InterPro"/>
</dbReference>
<dbReference type="AlphaFoldDB" id="A0A8S9ZCR0"/>
<comment type="subcellular location">
    <subcellularLocation>
        <location evidence="1">Nucleus</location>
    </subcellularLocation>
</comment>
<dbReference type="GO" id="GO:0004222">
    <property type="term" value="F:metalloendopeptidase activity"/>
    <property type="evidence" value="ECO:0007669"/>
    <property type="project" value="InterPro"/>
</dbReference>
<dbReference type="GO" id="GO:0031593">
    <property type="term" value="F:polyubiquitin modification-dependent protein binding"/>
    <property type="evidence" value="ECO:0007669"/>
    <property type="project" value="TreeGrafter"/>
</dbReference>
<dbReference type="PANTHER" id="PTHR21220">
    <property type="entry name" value="DNA-DEPENDENT METALLOPROTEASE SPRTN"/>
    <property type="match status" value="1"/>
</dbReference>
<reference evidence="4" key="1">
    <citation type="journal article" date="2020" name="Ecol. Evol.">
        <title>Genome structure and content of the rice root-knot nematode (Meloidogyne graminicola).</title>
        <authorList>
            <person name="Phan N.T."/>
            <person name="Danchin E.G.J."/>
            <person name="Klopp C."/>
            <person name="Perfus-Barbeoch L."/>
            <person name="Kozlowski D.K."/>
            <person name="Koutsovoulos G.D."/>
            <person name="Lopez-Roques C."/>
            <person name="Bouchez O."/>
            <person name="Zahm M."/>
            <person name="Besnard G."/>
            <person name="Bellafiore S."/>
        </authorList>
    </citation>
    <scope>NUCLEOTIDE SEQUENCE</scope>
    <source>
        <strain evidence="4">VN-18</strain>
    </source>
</reference>
<evidence type="ECO:0000256" key="1">
    <source>
        <dbReference type="ARBA" id="ARBA00004123"/>
    </source>
</evidence>
<dbReference type="PANTHER" id="PTHR21220:SF0">
    <property type="entry name" value="DNA-DEPENDENT METALLOPROTEASE SPRTN"/>
    <property type="match status" value="1"/>
</dbReference>